<dbReference type="CDD" id="cd00063">
    <property type="entry name" value="FN3"/>
    <property type="match status" value="2"/>
</dbReference>
<dbReference type="SUPFAM" id="SSF49265">
    <property type="entry name" value="Fibronectin type III"/>
    <property type="match status" value="1"/>
</dbReference>
<protein>
    <submittedName>
        <fullName evidence="2">Fibronectin type III domain-containing protein</fullName>
    </submittedName>
</protein>
<dbReference type="InterPro" id="IPR003961">
    <property type="entry name" value="FN3_dom"/>
</dbReference>
<dbReference type="EMBL" id="JACTVA010000041">
    <property type="protein sequence ID" value="MBC9208888.1"/>
    <property type="molecule type" value="Genomic_DNA"/>
</dbReference>
<dbReference type="Proteomes" id="UP000626026">
    <property type="component" value="Unassembled WGS sequence"/>
</dbReference>
<evidence type="ECO:0000313" key="3">
    <source>
        <dbReference type="Proteomes" id="UP000626026"/>
    </source>
</evidence>
<evidence type="ECO:0000259" key="1">
    <source>
        <dbReference type="PROSITE" id="PS50853"/>
    </source>
</evidence>
<dbReference type="InterPro" id="IPR013783">
    <property type="entry name" value="Ig-like_fold"/>
</dbReference>
<comment type="caution">
    <text evidence="2">The sequence shown here is derived from an EMBL/GenBank/DDBJ whole genome shotgun (WGS) entry which is preliminary data.</text>
</comment>
<dbReference type="Pfam" id="PF00041">
    <property type="entry name" value="fn3"/>
    <property type="match status" value="2"/>
</dbReference>
<accession>A0ABR7RRC1</accession>
<feature type="domain" description="Fibronectin type-III" evidence="1">
    <location>
        <begin position="125"/>
        <end position="218"/>
    </location>
</feature>
<name>A0ABR7RRC1_9PROT</name>
<gene>
    <name evidence="2" type="ORF">IBL26_18725</name>
</gene>
<keyword evidence="3" id="KW-1185">Reference proteome</keyword>
<reference evidence="2 3" key="1">
    <citation type="journal article" date="2013" name="Int. J. Syst. Evol. Microbiol.">
        <title>Roseomonas aerophila sp. nov., isolated from air.</title>
        <authorList>
            <person name="Kim S.J."/>
            <person name="Weon H.Y."/>
            <person name="Ahn J.H."/>
            <person name="Hong S.B."/>
            <person name="Seok S.J."/>
            <person name="Whang K.S."/>
            <person name="Kwon S.W."/>
        </authorList>
    </citation>
    <scope>NUCLEOTIDE SEQUENCE [LARGE SCALE GENOMIC DNA]</scope>
    <source>
        <strain evidence="2 3">NBRC 108923</strain>
    </source>
</reference>
<dbReference type="InterPro" id="IPR036116">
    <property type="entry name" value="FN3_sf"/>
</dbReference>
<dbReference type="RefSeq" id="WP_187786038.1">
    <property type="nucleotide sequence ID" value="NZ_JACTVA010000041.1"/>
</dbReference>
<dbReference type="Gene3D" id="2.60.40.10">
    <property type="entry name" value="Immunoglobulins"/>
    <property type="match status" value="2"/>
</dbReference>
<feature type="domain" description="Fibronectin type-III" evidence="1">
    <location>
        <begin position="32"/>
        <end position="122"/>
    </location>
</feature>
<dbReference type="SMART" id="SM00060">
    <property type="entry name" value="FN3"/>
    <property type="match status" value="2"/>
</dbReference>
<evidence type="ECO:0000313" key="2">
    <source>
        <dbReference type="EMBL" id="MBC9208888.1"/>
    </source>
</evidence>
<organism evidence="2 3">
    <name type="scientific">Teichococcus aerophilus</name>
    <dbReference type="NCBI Taxonomy" id="1224513"/>
    <lineage>
        <taxon>Bacteria</taxon>
        <taxon>Pseudomonadati</taxon>
        <taxon>Pseudomonadota</taxon>
        <taxon>Alphaproteobacteria</taxon>
        <taxon>Acetobacterales</taxon>
        <taxon>Roseomonadaceae</taxon>
        <taxon>Roseomonas</taxon>
    </lineage>
</organism>
<dbReference type="PROSITE" id="PS50853">
    <property type="entry name" value="FN3"/>
    <property type="match status" value="2"/>
</dbReference>
<proteinExistence type="predicted"/>
<sequence>MATLTRVTRLPGIVAKPQYGTIPLAPPSAPGAVRNLAVTSITHNGATVLFDAPATGGAPTGWRARVATSLSGPWSDAIIITASPAVVPLTAPETTYLIEIAAINVTGQGPWSAPVSATTAQAPQPPGAATTLVASAIRRTAFVASWSDPVGGSAPTSAALRYRPQGATAWTTMPGFAKGATLTALTAGTAYEWQVQLANDAGPGAWSALAATTTTAEFAVPAVANLADWRNMMETPEAGRKNWVTGVAGEMVGSPVMEAGGTKVTSWSAYYKGVPEQATQTFYVVTRFLAPITGSGDRPVVIGSRVSNAEIGLTIYTAGTSPGPSSVPLRLYAGFTDGTSVAAGPPGGVSVDLSQPTILRTQCRSGTDVSFSDISHNLIGAPVSISTKTRLLSSVQPLFYGSNSVSAYSGSCVLYTVVVVNGVPTSAEDAAIVAAIRAEMAYWSVAEAAAAA</sequence>